<dbReference type="Proteomes" id="UP000054874">
    <property type="component" value="Unassembled WGS sequence"/>
</dbReference>
<protein>
    <submittedName>
        <fullName evidence="1">Uncharacterized protein</fullName>
    </submittedName>
</protein>
<organism evidence="1 2">
    <name type="scientific">Acetivibrio ethanolgignens</name>
    <dbReference type="NCBI Taxonomy" id="290052"/>
    <lineage>
        <taxon>Bacteria</taxon>
        <taxon>Bacillati</taxon>
        <taxon>Bacillota</taxon>
        <taxon>Clostridia</taxon>
        <taxon>Eubacteriales</taxon>
        <taxon>Oscillospiraceae</taxon>
        <taxon>Acetivibrio</taxon>
    </lineage>
</organism>
<dbReference type="EMBL" id="LNAM01000153">
    <property type="protein sequence ID" value="KSV59091.1"/>
    <property type="molecule type" value="Genomic_DNA"/>
</dbReference>
<dbReference type="RefSeq" id="WP_058352727.1">
    <property type="nucleotide sequence ID" value="NZ_CABMMD010000153.1"/>
</dbReference>
<name>A0A0V8QFC0_9FIRM</name>
<dbReference type="AlphaFoldDB" id="A0A0V8QFC0"/>
<evidence type="ECO:0000313" key="2">
    <source>
        <dbReference type="Proteomes" id="UP000054874"/>
    </source>
</evidence>
<accession>A0A0V8QFC0</accession>
<keyword evidence="2" id="KW-1185">Reference proteome</keyword>
<proteinExistence type="predicted"/>
<reference evidence="1 2" key="1">
    <citation type="submission" date="2015-11" db="EMBL/GenBank/DDBJ databases">
        <title>Butyribacter intestini gen. nov., sp. nov., a butyric acid-producing bacterium of the family Lachnospiraceae isolated from the human faeces.</title>
        <authorList>
            <person name="Zou Y."/>
            <person name="Xue W."/>
            <person name="Luo G."/>
            <person name="Lv M."/>
        </authorList>
    </citation>
    <scope>NUCLEOTIDE SEQUENCE [LARGE SCALE GENOMIC DNA]</scope>
    <source>
        <strain evidence="1 2">ACET-33324</strain>
    </source>
</reference>
<sequence length="63" mass="7586">MKNLTLDYCYKHHKATFEVWQHGKPIASRYEGDILIIKYQSGAWFHYKLENGCLIWWKKKGLV</sequence>
<evidence type="ECO:0000313" key="1">
    <source>
        <dbReference type="EMBL" id="KSV59091.1"/>
    </source>
</evidence>
<comment type="caution">
    <text evidence="1">The sequence shown here is derived from an EMBL/GenBank/DDBJ whole genome shotgun (WGS) entry which is preliminary data.</text>
</comment>
<gene>
    <name evidence="1" type="ORF">ASU35_01885</name>
</gene>
<dbReference type="OrthoDB" id="2056473at2"/>